<dbReference type="GO" id="GO:0005886">
    <property type="term" value="C:plasma membrane"/>
    <property type="evidence" value="ECO:0007669"/>
    <property type="project" value="UniProtKB-SubCell"/>
</dbReference>
<evidence type="ECO:0000256" key="1">
    <source>
        <dbReference type="ARBA" id="ARBA00004127"/>
    </source>
</evidence>
<feature type="transmembrane region" description="Helical" evidence="11">
    <location>
        <begin position="249"/>
        <end position="268"/>
    </location>
</feature>
<feature type="transmembrane region" description="Helical" evidence="11">
    <location>
        <begin position="315"/>
        <end position="332"/>
    </location>
</feature>
<evidence type="ECO:0000256" key="8">
    <source>
        <dbReference type="ARBA" id="ARBA00023065"/>
    </source>
</evidence>
<keyword evidence="5" id="KW-1003">Cell membrane</keyword>
<protein>
    <submittedName>
        <fullName evidence="12">Uncharacterized protein</fullName>
    </submittedName>
</protein>
<evidence type="ECO:0000256" key="6">
    <source>
        <dbReference type="ARBA" id="ARBA00022692"/>
    </source>
</evidence>
<feature type="transmembrane region" description="Helical" evidence="11">
    <location>
        <begin position="353"/>
        <end position="370"/>
    </location>
</feature>
<dbReference type="EMBL" id="OIVN01005757">
    <property type="protein sequence ID" value="SPD23869.1"/>
    <property type="molecule type" value="Genomic_DNA"/>
</dbReference>
<accession>A0A2N9IIG3</accession>
<evidence type="ECO:0000256" key="2">
    <source>
        <dbReference type="ARBA" id="ARBA00004236"/>
    </source>
</evidence>
<evidence type="ECO:0000256" key="11">
    <source>
        <dbReference type="SAM" id="Phobius"/>
    </source>
</evidence>
<feature type="transmembrane region" description="Helical" evidence="11">
    <location>
        <begin position="406"/>
        <end position="425"/>
    </location>
</feature>
<keyword evidence="4" id="KW-0813">Transport</keyword>
<feature type="transmembrane region" description="Helical" evidence="11">
    <location>
        <begin position="289"/>
        <end position="309"/>
    </location>
</feature>
<keyword evidence="6 11" id="KW-0812">Transmembrane</keyword>
<dbReference type="GO" id="GO:0006873">
    <property type="term" value="P:intracellular monoatomic ion homeostasis"/>
    <property type="evidence" value="ECO:0007669"/>
    <property type="project" value="InterPro"/>
</dbReference>
<sequence length="584" mass="65033">MEDNTHLGSAQQDSTEVPSLIKLISSNEVAGFDEIKRASVMNDQCQTSESESLSPSTNGTETASVLSQGNDSEPIHHHQRVHSITISTPPSPVNVHSQNTKRVLFSGPAFEEAITGGQFAYHPSIKKLKDKRFDSFKTWSGKLERQITLLRGKLTREAGPEDDTVQNTEVEKHLPVYRYFDALEGPELDTLKASEEILLPDDKTWPFFLRFPISSFGICLGISSQAIMWKSLATTASTKFLHISLAVNLFLWCISIALMATVATIYLLKVILYFEAVRREYYHPIRINFFFAPWIALLLLALGVPPSVANKLPPALWYVLMAPIFCLELKIYGQWMSGGQRRLSKVANPSNHLSIIGNFVGALLGALMGLKEGPIFFFAVGLAHYIVLFVTLYQRLPTNETLPKELHPVFFLFVAAPSVASMAWARIQGTFDNGSRIAYFVSLFLYFSLAVRLNFFRGFKFSLAWWAYTFPMTGAAIATIRYSNEVTSVLTQALSVILSVAATLTVTALLITTILHAFVLQDLFPNDIAIAISDRKPKQQRKWFHPRHGSPDSRDIENFLKFAGSDGKDLEASPKPPSSESGEA</sequence>
<dbReference type="Gene3D" id="1.50.10.150">
    <property type="entry name" value="Voltage-dependent anion channel"/>
    <property type="match status" value="1"/>
</dbReference>
<evidence type="ECO:0000256" key="3">
    <source>
        <dbReference type="ARBA" id="ARBA00007808"/>
    </source>
</evidence>
<feature type="transmembrane region" description="Helical" evidence="11">
    <location>
        <begin position="437"/>
        <end position="456"/>
    </location>
</feature>
<evidence type="ECO:0000256" key="5">
    <source>
        <dbReference type="ARBA" id="ARBA00022475"/>
    </source>
</evidence>
<dbReference type="InterPro" id="IPR004695">
    <property type="entry name" value="SLAC1/Mae1/Ssu1/TehA"/>
</dbReference>
<dbReference type="PANTHER" id="PTHR31269:SF2">
    <property type="entry name" value="S-TYPE ANION CHANNEL SLAH3"/>
    <property type="match status" value="1"/>
</dbReference>
<evidence type="ECO:0000256" key="7">
    <source>
        <dbReference type="ARBA" id="ARBA00022989"/>
    </source>
</evidence>
<keyword evidence="7 11" id="KW-1133">Transmembrane helix</keyword>
<comment type="similarity">
    <text evidence="3">Belongs to the SLAC1 S-type anion channel family.</text>
</comment>
<gene>
    <name evidence="12" type="ORF">FSB_LOCUS51751</name>
</gene>
<dbReference type="InterPro" id="IPR030183">
    <property type="entry name" value="SLAC/SLAH"/>
</dbReference>
<feature type="region of interest" description="Disordered" evidence="10">
    <location>
        <begin position="42"/>
        <end position="70"/>
    </location>
</feature>
<dbReference type="GO" id="GO:0012505">
    <property type="term" value="C:endomembrane system"/>
    <property type="evidence" value="ECO:0007669"/>
    <property type="project" value="UniProtKB-SubCell"/>
</dbReference>
<feature type="transmembrane region" description="Helical" evidence="11">
    <location>
        <begin position="494"/>
        <end position="520"/>
    </location>
</feature>
<evidence type="ECO:0000256" key="4">
    <source>
        <dbReference type="ARBA" id="ARBA00022448"/>
    </source>
</evidence>
<evidence type="ECO:0000313" key="12">
    <source>
        <dbReference type="EMBL" id="SPD23869.1"/>
    </source>
</evidence>
<evidence type="ECO:0000256" key="10">
    <source>
        <dbReference type="SAM" id="MobiDB-lite"/>
    </source>
</evidence>
<dbReference type="PANTHER" id="PTHR31269">
    <property type="entry name" value="S-TYPE ANION CHANNEL SLAH3"/>
    <property type="match status" value="1"/>
</dbReference>
<organism evidence="12">
    <name type="scientific">Fagus sylvatica</name>
    <name type="common">Beechnut</name>
    <dbReference type="NCBI Taxonomy" id="28930"/>
    <lineage>
        <taxon>Eukaryota</taxon>
        <taxon>Viridiplantae</taxon>
        <taxon>Streptophyta</taxon>
        <taxon>Embryophyta</taxon>
        <taxon>Tracheophyta</taxon>
        <taxon>Spermatophyta</taxon>
        <taxon>Magnoliopsida</taxon>
        <taxon>eudicotyledons</taxon>
        <taxon>Gunneridae</taxon>
        <taxon>Pentapetalae</taxon>
        <taxon>rosids</taxon>
        <taxon>fabids</taxon>
        <taxon>Fagales</taxon>
        <taxon>Fagaceae</taxon>
        <taxon>Fagus</taxon>
    </lineage>
</organism>
<feature type="transmembrane region" description="Helical" evidence="11">
    <location>
        <begin position="463"/>
        <end position="482"/>
    </location>
</feature>
<dbReference type="InterPro" id="IPR038665">
    <property type="entry name" value="Voltage-dep_anion_channel_sf"/>
</dbReference>
<dbReference type="AlphaFoldDB" id="A0A2N9IIG3"/>
<keyword evidence="9 11" id="KW-0472">Membrane</keyword>
<keyword evidence="8" id="KW-0406">Ion transport</keyword>
<dbReference type="CDD" id="cd09323">
    <property type="entry name" value="TDT_SLAC1_like"/>
    <property type="match status" value="1"/>
</dbReference>
<feature type="transmembrane region" description="Helical" evidence="11">
    <location>
        <begin position="376"/>
        <end position="394"/>
    </location>
</feature>
<proteinExistence type="inferred from homology"/>
<dbReference type="GO" id="GO:0008308">
    <property type="term" value="F:voltage-gated monoatomic anion channel activity"/>
    <property type="evidence" value="ECO:0007669"/>
    <property type="project" value="InterPro"/>
</dbReference>
<feature type="transmembrane region" description="Helical" evidence="11">
    <location>
        <begin position="207"/>
        <end position="229"/>
    </location>
</feature>
<evidence type="ECO:0000256" key="9">
    <source>
        <dbReference type="ARBA" id="ARBA00023136"/>
    </source>
</evidence>
<comment type="subcellular location">
    <subcellularLocation>
        <location evidence="2">Cell membrane</location>
    </subcellularLocation>
    <subcellularLocation>
        <location evidence="1">Endomembrane system</location>
        <topology evidence="1">Multi-pass membrane protein</topology>
    </subcellularLocation>
</comment>
<reference evidence="12" key="1">
    <citation type="submission" date="2018-02" db="EMBL/GenBank/DDBJ databases">
        <authorList>
            <person name="Cohen D.B."/>
            <person name="Kent A.D."/>
        </authorList>
    </citation>
    <scope>NUCLEOTIDE SEQUENCE</scope>
</reference>
<dbReference type="Pfam" id="PF03595">
    <property type="entry name" value="SLAC1"/>
    <property type="match status" value="1"/>
</dbReference>
<name>A0A2N9IIG3_FAGSY</name>
<feature type="region of interest" description="Disordered" evidence="10">
    <location>
        <begin position="565"/>
        <end position="584"/>
    </location>
</feature>